<comment type="cofactor">
    <cofactor evidence="8">
        <name>a divalent metal cation</name>
        <dbReference type="ChEBI" id="CHEBI:60240"/>
    </cofactor>
    <text evidence="8">Binds 1 divalent metal cation per subunit.</text>
</comment>
<dbReference type="PANTHER" id="PTHR11113">
    <property type="entry name" value="N-ACETYLGLUCOSAMINE-6-PHOSPHATE DEACETYLASE"/>
    <property type="match status" value="1"/>
</dbReference>
<evidence type="ECO:0000256" key="6">
    <source>
        <dbReference type="PIRSR" id="PIRSR038994-1"/>
    </source>
</evidence>
<feature type="active site" description="Proton donor/acceptor" evidence="6">
    <location>
        <position position="271"/>
    </location>
</feature>
<dbReference type="InterPro" id="IPR006680">
    <property type="entry name" value="Amidohydro-rel"/>
</dbReference>
<dbReference type="InterPro" id="IPR011059">
    <property type="entry name" value="Metal-dep_hydrolase_composite"/>
</dbReference>
<evidence type="ECO:0000256" key="8">
    <source>
        <dbReference type="PIRSR" id="PIRSR038994-3"/>
    </source>
</evidence>
<feature type="binding site" evidence="7">
    <location>
        <begin position="297"/>
        <end position="299"/>
    </location>
    <ligand>
        <name>substrate</name>
    </ligand>
</feature>
<accession>A0A928UXC5</accession>
<reference evidence="10" key="1">
    <citation type="submission" date="2018-02" db="EMBL/GenBank/DDBJ databases">
        <authorList>
            <person name="Vasarhelyi B.M."/>
            <person name="Deshmukh S."/>
            <person name="Balint B."/>
            <person name="Kukolya J."/>
        </authorList>
    </citation>
    <scope>NUCLEOTIDE SEQUENCE</scope>
    <source>
        <strain evidence="10">KB22</strain>
    </source>
</reference>
<proteinExistence type="inferred from homology"/>
<keyword evidence="3 5" id="KW-0378">Hydrolase</keyword>
<dbReference type="GO" id="GO:0046872">
    <property type="term" value="F:metal ion binding"/>
    <property type="evidence" value="ECO:0007669"/>
    <property type="project" value="UniProtKB-KW"/>
</dbReference>
<comment type="similarity">
    <text evidence="1 5">Belongs to the metallo-dependent hydrolases superfamily. NagA family.</text>
</comment>
<dbReference type="Gene3D" id="3.20.20.140">
    <property type="entry name" value="Metal-dependent hydrolases"/>
    <property type="match status" value="1"/>
</dbReference>
<evidence type="ECO:0000256" key="5">
    <source>
        <dbReference type="PIRNR" id="PIRNR038994"/>
    </source>
</evidence>
<feature type="binding site" evidence="7">
    <location>
        <begin position="217"/>
        <end position="218"/>
    </location>
    <ligand>
        <name>substrate</name>
    </ligand>
</feature>
<evidence type="ECO:0000313" key="10">
    <source>
        <dbReference type="EMBL" id="MBE8713075.1"/>
    </source>
</evidence>
<dbReference type="Pfam" id="PF01979">
    <property type="entry name" value="Amidohydro_1"/>
    <property type="match status" value="1"/>
</dbReference>
<dbReference type="NCBIfam" id="TIGR00221">
    <property type="entry name" value="nagA"/>
    <property type="match status" value="1"/>
</dbReference>
<keyword evidence="4 5" id="KW-0119">Carbohydrate metabolism</keyword>
<dbReference type="RefSeq" id="WP_196935660.1">
    <property type="nucleotide sequence ID" value="NZ_MU158698.1"/>
</dbReference>
<feature type="binding site" evidence="7">
    <location>
        <position position="139"/>
    </location>
    <ligand>
        <name>substrate</name>
    </ligand>
</feature>
<evidence type="ECO:0000256" key="2">
    <source>
        <dbReference type="ARBA" id="ARBA00022723"/>
    </source>
</evidence>
<keyword evidence="11" id="KW-1185">Reference proteome</keyword>
<evidence type="ECO:0000313" key="11">
    <source>
        <dbReference type="Proteomes" id="UP000616201"/>
    </source>
</evidence>
<name>A0A928UXC5_9SPHI</name>
<comment type="caution">
    <text evidence="10">The sequence shown here is derived from an EMBL/GenBank/DDBJ whole genome shotgun (WGS) entry which is preliminary data.</text>
</comment>
<keyword evidence="2 8" id="KW-0479">Metal-binding</keyword>
<dbReference type="PIRSF" id="PIRSF038994">
    <property type="entry name" value="NagA"/>
    <property type="match status" value="1"/>
</dbReference>
<evidence type="ECO:0000259" key="9">
    <source>
        <dbReference type="Pfam" id="PF01979"/>
    </source>
</evidence>
<sequence>MKTKRALTNGKIFSGYKLFEKSALLIDGENIVGIVSENDIPADYIVEDVHGSNVCPGLIDLQIYGTGNVLFSSELTAESIRSIEEDLLKQGCTSFYLTLATNTLEIFKDAGRVFNAAKPEVALGLHFEGPFLNSKKRGAHPEELIIEATDEAISDLLSTAENSVKMMTIAPELVSDEAIKNLLARNILLSAGHSAATAKQTAKFYERGIKTATHLWNAMSPFHHRDVGLPGEILLDKNLSASIIVDGVHVDYETVALSKKLMGERLFLITDAVGACEKGIYKHVFNQDHYELPDGTLSGSSLSMLQAIKNCVNQVDIPLDEAIRMATLYPANLIGRSDLGNLNAGAIANVLVFDQGFEVNQVIFRGKSVSAVTI</sequence>
<dbReference type="Gene3D" id="2.30.40.10">
    <property type="entry name" value="Urease, subunit C, domain 1"/>
    <property type="match status" value="1"/>
</dbReference>
<organism evidence="10 11">
    <name type="scientific">Sphingobacterium hungaricum</name>
    <dbReference type="NCBI Taxonomy" id="2082723"/>
    <lineage>
        <taxon>Bacteria</taxon>
        <taxon>Pseudomonadati</taxon>
        <taxon>Bacteroidota</taxon>
        <taxon>Sphingobacteriia</taxon>
        <taxon>Sphingobacteriales</taxon>
        <taxon>Sphingobacteriaceae</taxon>
        <taxon>Sphingobacterium</taxon>
    </lineage>
</organism>
<gene>
    <name evidence="10" type="primary">nagA</name>
    <name evidence="10" type="ORF">C4F49_05230</name>
</gene>
<evidence type="ECO:0000256" key="7">
    <source>
        <dbReference type="PIRSR" id="PIRSR038994-2"/>
    </source>
</evidence>
<feature type="binding site" evidence="8">
    <location>
        <position position="128"/>
    </location>
    <ligand>
        <name>Zn(2+)</name>
        <dbReference type="ChEBI" id="CHEBI:29105"/>
    </ligand>
</feature>
<feature type="binding site" evidence="7">
    <location>
        <position position="225"/>
    </location>
    <ligand>
        <name>substrate</name>
    </ligand>
</feature>
<dbReference type="GO" id="GO:0008448">
    <property type="term" value="F:N-acetylglucosamine-6-phosphate deacetylase activity"/>
    <property type="evidence" value="ECO:0007669"/>
    <property type="project" value="InterPro"/>
</dbReference>
<dbReference type="EMBL" id="PRDK01000003">
    <property type="protein sequence ID" value="MBE8713075.1"/>
    <property type="molecule type" value="Genomic_DNA"/>
</dbReference>
<dbReference type="PANTHER" id="PTHR11113:SF14">
    <property type="entry name" value="N-ACETYLGLUCOSAMINE-6-PHOSPHATE DEACETYLASE"/>
    <property type="match status" value="1"/>
</dbReference>
<evidence type="ECO:0000256" key="1">
    <source>
        <dbReference type="ARBA" id="ARBA00010716"/>
    </source>
</evidence>
<evidence type="ECO:0000256" key="4">
    <source>
        <dbReference type="ARBA" id="ARBA00023277"/>
    </source>
</evidence>
<evidence type="ECO:0000256" key="3">
    <source>
        <dbReference type="ARBA" id="ARBA00022801"/>
    </source>
</evidence>
<feature type="binding site" evidence="8">
    <location>
        <position position="214"/>
    </location>
    <ligand>
        <name>Zn(2+)</name>
        <dbReference type="ChEBI" id="CHEBI:29105"/>
    </ligand>
</feature>
<dbReference type="SUPFAM" id="SSF51556">
    <property type="entry name" value="Metallo-dependent hydrolases"/>
    <property type="match status" value="1"/>
</dbReference>
<feature type="binding site" evidence="7">
    <location>
        <position position="249"/>
    </location>
    <ligand>
        <name>substrate</name>
    </ligand>
</feature>
<dbReference type="AlphaFoldDB" id="A0A928UXC5"/>
<dbReference type="Proteomes" id="UP000616201">
    <property type="component" value="Unassembled WGS sequence"/>
</dbReference>
<feature type="domain" description="Amidohydrolase-related" evidence="9">
    <location>
        <begin position="54"/>
        <end position="369"/>
    </location>
</feature>
<dbReference type="SUPFAM" id="SSF51338">
    <property type="entry name" value="Composite domain of metallo-dependent hydrolases"/>
    <property type="match status" value="1"/>
</dbReference>
<protein>
    <submittedName>
        <fullName evidence="10">N-acetylglucosamine-6-phosphate deacetylase</fullName>
    </submittedName>
</protein>
<dbReference type="InterPro" id="IPR032466">
    <property type="entry name" value="Metal_Hydrolase"/>
</dbReference>
<dbReference type="InterPro" id="IPR003764">
    <property type="entry name" value="GlcNAc_6-P_deAcase"/>
</dbReference>
<dbReference type="GO" id="GO:0006046">
    <property type="term" value="P:N-acetylglucosamine catabolic process"/>
    <property type="evidence" value="ECO:0007669"/>
    <property type="project" value="TreeGrafter"/>
</dbReference>
<feature type="binding site" evidence="8">
    <location>
        <position position="193"/>
    </location>
    <ligand>
        <name>Zn(2+)</name>
        <dbReference type="ChEBI" id="CHEBI:29105"/>
    </ligand>
</feature>